<dbReference type="KEGG" id="mass:CR152_04440"/>
<evidence type="ECO:0000256" key="1">
    <source>
        <dbReference type="SAM" id="SignalP"/>
    </source>
</evidence>
<dbReference type="Proteomes" id="UP000229897">
    <property type="component" value="Chromosome"/>
</dbReference>
<dbReference type="EMBL" id="CP024608">
    <property type="protein sequence ID" value="ATQ73847.1"/>
    <property type="molecule type" value="Genomic_DNA"/>
</dbReference>
<evidence type="ECO:0000313" key="2">
    <source>
        <dbReference type="EMBL" id="ATQ73847.1"/>
    </source>
</evidence>
<evidence type="ECO:0000313" key="3">
    <source>
        <dbReference type="Proteomes" id="UP000229897"/>
    </source>
</evidence>
<feature type="chain" id="PRO_5013655914" evidence="1">
    <location>
        <begin position="27"/>
        <end position="174"/>
    </location>
</feature>
<protein>
    <submittedName>
        <fullName evidence="2">Uncharacterized protein</fullName>
    </submittedName>
</protein>
<accession>A0A2D2DFV6</accession>
<proteinExistence type="predicted"/>
<gene>
    <name evidence="2" type="ORF">CR152_04440</name>
</gene>
<organism evidence="2 3">
    <name type="scientific">Massilia violaceinigra</name>
    <dbReference type="NCBI Taxonomy" id="2045208"/>
    <lineage>
        <taxon>Bacteria</taxon>
        <taxon>Pseudomonadati</taxon>
        <taxon>Pseudomonadota</taxon>
        <taxon>Betaproteobacteria</taxon>
        <taxon>Burkholderiales</taxon>
        <taxon>Oxalobacteraceae</taxon>
        <taxon>Telluria group</taxon>
        <taxon>Massilia</taxon>
    </lineage>
</organism>
<feature type="signal peptide" evidence="1">
    <location>
        <begin position="1"/>
        <end position="26"/>
    </location>
</feature>
<name>A0A2D2DFV6_9BURK</name>
<dbReference type="AlphaFoldDB" id="A0A2D2DFV6"/>
<reference evidence="2" key="1">
    <citation type="submission" date="2017-10" db="EMBL/GenBank/DDBJ databases">
        <title>Massilia psychrophilum sp. nov., a novel purple-pigmented bacterium isolated from Tianshan glacier, Xinjiang Municipality, China.</title>
        <authorList>
            <person name="Wang H."/>
        </authorList>
    </citation>
    <scope>NUCLEOTIDE SEQUENCE [LARGE SCALE GENOMIC DNA]</scope>
    <source>
        <strain evidence="2">B2</strain>
    </source>
</reference>
<dbReference type="RefSeq" id="WP_099873841.1">
    <property type="nucleotide sequence ID" value="NZ_CP024608.1"/>
</dbReference>
<sequence length="174" mass="19628">MKTLTKYALMLGFLFLFAAGSINSWSADETGFDFSRESPTGFLIFLQKNKNQKIYFIREPVVNWVNDEHIPALIDLLDSQEQCMSVALRASSKIQMGSTVGNEAAFLISGYRAGKFPANVNSRVLSEEDKNEIRAWWREIQTNNIVPISGVFNTLDLSHNPIRILIWPTGLQKG</sequence>
<keyword evidence="3" id="KW-1185">Reference proteome</keyword>
<keyword evidence="1" id="KW-0732">Signal</keyword>